<evidence type="ECO:0000259" key="8">
    <source>
        <dbReference type="Pfam" id="PF17390"/>
    </source>
</evidence>
<feature type="domain" description="Alpha-L-rhamnosidase C-terminal" evidence="8">
    <location>
        <begin position="1073"/>
        <end position="1146"/>
    </location>
</feature>
<dbReference type="EMBL" id="CP029480">
    <property type="protein sequence ID" value="AWV96776.1"/>
    <property type="molecule type" value="Genomic_DNA"/>
</dbReference>
<dbReference type="InterPro" id="IPR012341">
    <property type="entry name" value="6hp_glycosidase-like_sf"/>
</dbReference>
<proteinExistence type="predicted"/>
<dbReference type="Gene3D" id="3.40.720.10">
    <property type="entry name" value="Alkaline Phosphatase, subunit A"/>
    <property type="match status" value="1"/>
</dbReference>
<keyword evidence="10" id="KW-1185">Reference proteome</keyword>
<dbReference type="KEGG" id="als:DJ013_00635"/>
<dbReference type="OrthoDB" id="9815108at2"/>
<dbReference type="Gene3D" id="2.60.120.260">
    <property type="entry name" value="Galactose-binding domain-like"/>
    <property type="match status" value="1"/>
</dbReference>
<evidence type="ECO:0000256" key="1">
    <source>
        <dbReference type="ARBA" id="ARBA00001445"/>
    </source>
</evidence>
<dbReference type="InterPro" id="IPR000917">
    <property type="entry name" value="Sulfatase_N"/>
</dbReference>
<reference evidence="9 10" key="1">
    <citation type="submission" date="2018-05" db="EMBL/GenBank/DDBJ databases">
        <title>Complete genome sequence of Arcticibacterium luteifluviistationis SM1504T, a cytophagaceae bacterium isolated from Arctic surface seawater.</title>
        <authorList>
            <person name="Li Y."/>
            <person name="Qin Q.-L."/>
        </authorList>
    </citation>
    <scope>NUCLEOTIDE SEQUENCE [LARGE SCALE GENOMIC DNA]</scope>
    <source>
        <strain evidence="9 10">SM1504</strain>
    </source>
</reference>
<dbReference type="Gene3D" id="1.50.10.10">
    <property type="match status" value="1"/>
</dbReference>
<evidence type="ECO:0000259" key="5">
    <source>
        <dbReference type="Pfam" id="PF00884"/>
    </source>
</evidence>
<dbReference type="InterPro" id="IPR016007">
    <property type="entry name" value="Alpha_rhamnosid"/>
</dbReference>
<dbReference type="Pfam" id="PF25788">
    <property type="entry name" value="Ig_Rha78A_N"/>
    <property type="match status" value="1"/>
</dbReference>
<dbReference type="SUPFAM" id="SSF53649">
    <property type="entry name" value="Alkaline phosphatase-like"/>
    <property type="match status" value="1"/>
</dbReference>
<evidence type="ECO:0000256" key="2">
    <source>
        <dbReference type="ARBA" id="ARBA00012652"/>
    </source>
</evidence>
<feature type="domain" description="Sulfatase N-terminal" evidence="5">
    <location>
        <begin position="32"/>
        <end position="361"/>
    </location>
</feature>
<dbReference type="GO" id="GO:0030596">
    <property type="term" value="F:alpha-L-rhamnosidase activity"/>
    <property type="evidence" value="ECO:0007669"/>
    <property type="project" value="UniProtKB-EC"/>
</dbReference>
<dbReference type="EC" id="3.2.1.40" evidence="2"/>
<evidence type="ECO:0000313" key="10">
    <source>
        <dbReference type="Proteomes" id="UP000249873"/>
    </source>
</evidence>
<dbReference type="InterPro" id="IPR013783">
    <property type="entry name" value="Ig-like_fold"/>
</dbReference>
<dbReference type="InterPro" id="IPR008928">
    <property type="entry name" value="6-hairpin_glycosidase_sf"/>
</dbReference>
<comment type="catalytic activity">
    <reaction evidence="1">
        <text>Hydrolysis of terminal non-reducing alpha-L-rhamnose residues in alpha-L-rhamnosides.</text>
        <dbReference type="EC" id="3.2.1.40"/>
    </reaction>
</comment>
<evidence type="ECO:0000256" key="3">
    <source>
        <dbReference type="ARBA" id="ARBA00022801"/>
    </source>
</evidence>
<accession>A0A2Z4G6J9</accession>
<organism evidence="9 10">
    <name type="scientific">Arcticibacterium luteifluviistationis</name>
    <dbReference type="NCBI Taxonomy" id="1784714"/>
    <lineage>
        <taxon>Bacteria</taxon>
        <taxon>Pseudomonadati</taxon>
        <taxon>Bacteroidota</taxon>
        <taxon>Cytophagia</taxon>
        <taxon>Cytophagales</taxon>
        <taxon>Leadbetterellaceae</taxon>
        <taxon>Arcticibacterium</taxon>
    </lineage>
</organism>
<dbReference type="GO" id="GO:0005975">
    <property type="term" value="P:carbohydrate metabolic process"/>
    <property type="evidence" value="ECO:0007669"/>
    <property type="project" value="InterPro"/>
</dbReference>
<evidence type="ECO:0000259" key="6">
    <source>
        <dbReference type="Pfam" id="PF05592"/>
    </source>
</evidence>
<feature type="signal peptide" evidence="4">
    <location>
        <begin position="1"/>
        <end position="27"/>
    </location>
</feature>
<dbReference type="InterPro" id="IPR035396">
    <property type="entry name" value="Bac_rhamnosid6H"/>
</dbReference>
<evidence type="ECO:0000256" key="4">
    <source>
        <dbReference type="SAM" id="SignalP"/>
    </source>
</evidence>
<dbReference type="Pfam" id="PF17389">
    <property type="entry name" value="Bac_rhamnosid6H"/>
    <property type="match status" value="1"/>
</dbReference>
<evidence type="ECO:0000313" key="9">
    <source>
        <dbReference type="EMBL" id="AWV96776.1"/>
    </source>
</evidence>
<dbReference type="InterPro" id="IPR035398">
    <property type="entry name" value="Bac_rhamnosid_C"/>
</dbReference>
<dbReference type="AlphaFoldDB" id="A0A2Z4G6J9"/>
<dbReference type="InterPro" id="IPR017850">
    <property type="entry name" value="Alkaline_phosphatase_core_sf"/>
</dbReference>
<dbReference type="PANTHER" id="PTHR33307:SF6">
    <property type="entry name" value="ALPHA-RHAMNOSIDASE (EUROFUNG)-RELATED"/>
    <property type="match status" value="1"/>
</dbReference>
<feature type="domain" description="Alpha-L-rhamnosidase six-hairpin glycosidase" evidence="7">
    <location>
        <begin position="727"/>
        <end position="1067"/>
    </location>
</feature>
<feature type="domain" description="Alpha-L-rhamnosidase concanavalin-like" evidence="6">
    <location>
        <begin position="601"/>
        <end position="664"/>
    </location>
</feature>
<dbReference type="Proteomes" id="UP000249873">
    <property type="component" value="Chromosome"/>
</dbReference>
<dbReference type="Gene3D" id="2.60.420.10">
    <property type="entry name" value="Maltose phosphorylase, domain 3"/>
    <property type="match status" value="1"/>
</dbReference>
<dbReference type="InterPro" id="IPR008902">
    <property type="entry name" value="Rhamnosid_concanavalin"/>
</dbReference>
<dbReference type="Pfam" id="PF05592">
    <property type="entry name" value="Bac_rhamnosid"/>
    <property type="match status" value="1"/>
</dbReference>
<dbReference type="SUPFAM" id="SSF48208">
    <property type="entry name" value="Six-hairpin glycosidases"/>
    <property type="match status" value="1"/>
</dbReference>
<evidence type="ECO:0000259" key="7">
    <source>
        <dbReference type="Pfam" id="PF17389"/>
    </source>
</evidence>
<dbReference type="Pfam" id="PF17390">
    <property type="entry name" value="Bac_rhamnosid_C"/>
    <property type="match status" value="1"/>
</dbReference>
<gene>
    <name evidence="9" type="ORF">DJ013_00635</name>
</gene>
<sequence length="1173" mass="134659">MYPNKDSSRMRLLLLTLFCFSLFPSQAQNQKPNIIFILTDDQRFDALGYAGNKLISTPEMDKLAKEGTYFKNAMVTTPICAASRASILTGMYERKHNFNFQTGNIRESYMASSYPTILKENGYKTGFYGKYGVRYDGLESQFDEYESYDRNGAYPDRRGYYYKTIGEDTVHLTRYTGQQAIDFIDRAEADKPFCLSLSFSAPHAHDSAKDQYFWQEESDALLQDTEIPDPELGEDSFFESLPKIVRDGFNRLRWTWRYDTPEKYQHSVKGYYRMISGIDREIAKIREELKKKGLDQNTVIILMGDNGYFLGERQLAGKWLLYDNSIRVPLIVFDPRRGEQYDSDVMALNVDVPSTILELAGLKQPEGWQGKSLIPVVENSGKDFGRDTVLVEHLWEFENIPPSEGVRTKDWKYFRYVNDQSIEELYNLKEDPKEINNLAKDAQYQEKLKAFRLKTNKLILEHSDEYSEGPSQLTVEWIRDTKGIKIIDNKPEFGWVVPKGAVTQSAYQILVATSEKNINNNIGDIWNSHQIRTNKSYDIEYAGQSLTAGKTYYWKARIWDQDNRLSRYSESQSFRMGTAQKTITTPNSFQIDKIKPSVFEKRDKVYFMDFGKAAFGTIDFTYKAKKAHVLTFRIGEQLESGNINRTPFPKSHIRYQEIKVPVKPGQTNYQLQVKVDERNTLPGKALPLPNGFPVMMPFRYAEVEGAKEPIVADNFTQLAYHSYWDESASAFKSSNDILNQVWDICKYTIKATTFNGLYVDGDRERIPYEADAYLNQLSHYTTDREYAIARQTIEYFMEHPTWPTEWQQHVALMFYADYMYTGNTELIAKYYEQLKFKTLYDLANEDGLITSTKMTPELMANLGFPKTLKETFRDIVDWPSAGWGGDPANKGERDAYVFKDYNTVVNAFYYQNMKIMAEFANLLGKTKEASDFELRALKAKKAVNEQMFDAERGVYIDGIGTDHAALHANMLPLAFNMVPEEHIQSVVDHIKSRGMACSVYGSQYLMDALYNAGASDYALELLVDTSDRSWFNMIRAGSTMTLEAWDLKYKNNLDWNHAWGAVPANVIPRGLWGIQPKTPGFGVAVIKPQMSKLKNSQIEVPTINGTIKGSYQFKSSRLQVFEIEIPANMVAEFEVVPEPGKELMHNGKKVNAAFGSVRLNPGKHEIRLVVNSF</sequence>
<keyword evidence="4" id="KW-0732">Signal</keyword>
<dbReference type="Gene3D" id="2.60.40.10">
    <property type="entry name" value="Immunoglobulins"/>
    <property type="match status" value="1"/>
</dbReference>
<protein>
    <recommendedName>
        <fullName evidence="2">alpha-L-rhamnosidase</fullName>
        <ecNumber evidence="2">3.2.1.40</ecNumber>
    </recommendedName>
</protein>
<dbReference type="Pfam" id="PF00884">
    <property type="entry name" value="Sulfatase"/>
    <property type="match status" value="1"/>
</dbReference>
<keyword evidence="3" id="KW-0378">Hydrolase</keyword>
<name>A0A2Z4G6J9_9BACT</name>
<dbReference type="PANTHER" id="PTHR33307">
    <property type="entry name" value="ALPHA-RHAMNOSIDASE (EUROFUNG)"/>
    <property type="match status" value="1"/>
</dbReference>
<feature type="chain" id="PRO_5016447103" description="alpha-L-rhamnosidase" evidence="4">
    <location>
        <begin position="28"/>
        <end position="1173"/>
    </location>
</feature>
<dbReference type="CDD" id="cd16031">
    <property type="entry name" value="G6S_like"/>
    <property type="match status" value="1"/>
</dbReference>